<accession>A0A7G9G745</accession>
<protein>
    <recommendedName>
        <fullName evidence="3">Multidrug resistance protein MdtA-like C-terminal permuted SH3 domain-containing protein</fullName>
    </recommendedName>
</protein>
<dbReference type="Gene3D" id="1.10.287.470">
    <property type="entry name" value="Helix hairpin bin"/>
    <property type="match status" value="1"/>
</dbReference>
<dbReference type="Proteomes" id="UP000515823">
    <property type="component" value="Chromosome"/>
</dbReference>
<dbReference type="PANTHER" id="PTHR30469:SF15">
    <property type="entry name" value="HLYD FAMILY OF SECRETION PROTEINS"/>
    <property type="match status" value="1"/>
</dbReference>
<dbReference type="EMBL" id="CP060634">
    <property type="protein sequence ID" value="QNM06627.1"/>
    <property type="molecule type" value="Genomic_DNA"/>
</dbReference>
<organism evidence="4 5">
    <name type="scientific">Qiania dongpingensis</name>
    <dbReference type="NCBI Taxonomy" id="2763669"/>
    <lineage>
        <taxon>Bacteria</taxon>
        <taxon>Bacillati</taxon>
        <taxon>Bacillota</taxon>
        <taxon>Clostridia</taxon>
        <taxon>Lachnospirales</taxon>
        <taxon>Lachnospiraceae</taxon>
        <taxon>Qiania</taxon>
    </lineage>
</organism>
<keyword evidence="2" id="KW-1133">Transmembrane helix</keyword>
<dbReference type="InterPro" id="IPR058627">
    <property type="entry name" value="MdtA-like_C"/>
</dbReference>
<sequence>MKNKKKWVIFGIVLLFLGAAGIGIYLGTPSIPKENKKQEAPVQSVASITGYIEEMTARSRFLGVLAPKNKVEVYLDEGRESNGLLVEAGAQVEQGTALASYDNSLLALDREQAVLDMEQEELTIDSLESQVRILQNDRKQAHDSEKGSYDLQILDLNTQIEQARYNLGLKEKEILRLDAKLEVTQVVSPCTGIVTEIGADERSLTIVSEGAYELTFYVGEGELKDFQTGMTVAAEDRDGAASCQGVINRIEAGAPEGNEAKAEGMKETSYPVHAVIENAEGFFPGQHVYAELIKPGESLGTSGGTAILLPESYIIGGEGKPYVWAVDKEGKLEKRKVTLGAYNDRHSAYEIKEGLSYTDYLAWPMDSLREGQKAAFGE</sequence>
<keyword evidence="5" id="KW-1185">Reference proteome</keyword>
<dbReference type="AlphaFoldDB" id="A0A7G9G745"/>
<evidence type="ECO:0000259" key="3">
    <source>
        <dbReference type="Pfam" id="PF25967"/>
    </source>
</evidence>
<keyword evidence="1" id="KW-0175">Coiled coil</keyword>
<keyword evidence="2" id="KW-0472">Membrane</keyword>
<proteinExistence type="predicted"/>
<feature type="coiled-coil region" evidence="1">
    <location>
        <begin position="110"/>
        <end position="144"/>
    </location>
</feature>
<dbReference type="GO" id="GO:1990281">
    <property type="term" value="C:efflux pump complex"/>
    <property type="evidence" value="ECO:0007669"/>
    <property type="project" value="TreeGrafter"/>
</dbReference>
<reference evidence="4 5" key="1">
    <citation type="submission" date="2020-08" db="EMBL/GenBank/DDBJ databases">
        <authorList>
            <person name="Liu C."/>
            <person name="Sun Q."/>
        </authorList>
    </citation>
    <scope>NUCLEOTIDE SEQUENCE [LARGE SCALE GENOMIC DNA]</scope>
    <source>
        <strain evidence="4 5">NSJ-38</strain>
    </source>
</reference>
<dbReference type="RefSeq" id="WP_249304208.1">
    <property type="nucleotide sequence ID" value="NZ_CP060634.1"/>
</dbReference>
<name>A0A7G9G745_9FIRM</name>
<dbReference type="PANTHER" id="PTHR30469">
    <property type="entry name" value="MULTIDRUG RESISTANCE PROTEIN MDTA"/>
    <property type="match status" value="1"/>
</dbReference>
<evidence type="ECO:0000256" key="1">
    <source>
        <dbReference type="SAM" id="Coils"/>
    </source>
</evidence>
<evidence type="ECO:0000313" key="5">
    <source>
        <dbReference type="Proteomes" id="UP000515823"/>
    </source>
</evidence>
<dbReference type="GO" id="GO:0015562">
    <property type="term" value="F:efflux transmembrane transporter activity"/>
    <property type="evidence" value="ECO:0007669"/>
    <property type="project" value="TreeGrafter"/>
</dbReference>
<gene>
    <name evidence="4" type="ORF">H9Q78_05810</name>
</gene>
<dbReference type="Gene3D" id="2.40.50.100">
    <property type="match status" value="1"/>
</dbReference>
<dbReference type="Pfam" id="PF25967">
    <property type="entry name" value="RND-MFP_C"/>
    <property type="match status" value="1"/>
</dbReference>
<feature type="transmembrane region" description="Helical" evidence="2">
    <location>
        <begin position="7"/>
        <end position="27"/>
    </location>
</feature>
<feature type="domain" description="Multidrug resistance protein MdtA-like C-terminal permuted SH3" evidence="3">
    <location>
        <begin position="317"/>
        <end position="356"/>
    </location>
</feature>
<evidence type="ECO:0000313" key="4">
    <source>
        <dbReference type="EMBL" id="QNM06627.1"/>
    </source>
</evidence>
<keyword evidence="2" id="KW-0812">Transmembrane</keyword>
<evidence type="ECO:0000256" key="2">
    <source>
        <dbReference type="SAM" id="Phobius"/>
    </source>
</evidence>
<dbReference type="KEGG" id="qdo:H9Q78_05810"/>
<dbReference type="Gene3D" id="2.40.420.20">
    <property type="match status" value="1"/>
</dbReference>